<dbReference type="RefSeq" id="WP_007179485.1">
    <property type="nucleotide sequence ID" value="NZ_CP014578.1"/>
</dbReference>
<organism evidence="1 2">
    <name type="scientific">Paraburkholderia phytofirmans OLGA172</name>
    <dbReference type="NCBI Taxonomy" id="1417228"/>
    <lineage>
        <taxon>Bacteria</taxon>
        <taxon>Pseudomonadati</taxon>
        <taxon>Pseudomonadota</taxon>
        <taxon>Betaproteobacteria</taxon>
        <taxon>Burkholderiales</taxon>
        <taxon>Burkholderiaceae</taxon>
        <taxon>Paraburkholderia</taxon>
    </lineage>
</organism>
<accession>A0A167VQD7</accession>
<dbReference type="Pfam" id="PF11149">
    <property type="entry name" value="DUF2924"/>
    <property type="match status" value="1"/>
</dbReference>
<proteinExistence type="predicted"/>
<dbReference type="Proteomes" id="UP000076852">
    <property type="component" value="Chromosome 1"/>
</dbReference>
<gene>
    <name evidence="1" type="ORF">AYM40_01320</name>
</gene>
<evidence type="ECO:0008006" key="3">
    <source>
        <dbReference type="Google" id="ProtNLM"/>
    </source>
</evidence>
<dbReference type="AlphaFoldDB" id="A0A167VQD7"/>
<protein>
    <recommendedName>
        <fullName evidence="3">DUF2924 domain-containing protein</fullName>
    </recommendedName>
</protein>
<reference evidence="1 2" key="1">
    <citation type="journal article" date="2016" name="Gene">
        <title>PacBio SMRT assembly of a complex multi-replicon genome reveals chlorocatechol degradative operon in a region of genome plasticity.</title>
        <authorList>
            <person name="Ricker N."/>
            <person name="Shen S.Y."/>
            <person name="Goordial J."/>
            <person name="Jin S."/>
            <person name="Fulthorpe R.R."/>
        </authorList>
    </citation>
    <scope>NUCLEOTIDE SEQUENCE [LARGE SCALE GENOMIC DNA]</scope>
    <source>
        <strain evidence="1 2">OLGA172</strain>
    </source>
</reference>
<name>A0A167VQD7_9BURK</name>
<dbReference type="InterPro" id="IPR021322">
    <property type="entry name" value="DUF2924"/>
</dbReference>
<evidence type="ECO:0000313" key="1">
    <source>
        <dbReference type="EMBL" id="ANB71147.1"/>
    </source>
</evidence>
<dbReference type="EMBL" id="CP014578">
    <property type="protein sequence ID" value="ANB71147.1"/>
    <property type="molecule type" value="Genomic_DNA"/>
</dbReference>
<dbReference type="OrthoDB" id="9151776at2"/>
<dbReference type="STRING" id="1804984.AYM40_01320"/>
<sequence>MATINVDFDVFKALTNLRMSEEQNENDVLRKLLGLPAVASQLSSDEPAWVWKGVSFPAGTKLRATFKGKEYMGEVHNGAFLLDGVEYTSPSAAAQSVTQSPVNGWTFWQCLRPGDTQWIGINTLRR</sequence>
<dbReference type="KEGG" id="buz:AYM40_01320"/>
<keyword evidence="2" id="KW-1185">Reference proteome</keyword>
<evidence type="ECO:0000313" key="2">
    <source>
        <dbReference type="Proteomes" id="UP000076852"/>
    </source>
</evidence>